<evidence type="ECO:0000256" key="2">
    <source>
        <dbReference type="ARBA" id="ARBA00022737"/>
    </source>
</evidence>
<evidence type="ECO:0000313" key="12">
    <source>
        <dbReference type="RefSeq" id="XP_025409903.1"/>
    </source>
</evidence>
<dbReference type="OrthoDB" id="10262026at2759"/>
<evidence type="ECO:0000256" key="7">
    <source>
        <dbReference type="PROSITE-ProRule" id="PRU00339"/>
    </source>
</evidence>
<dbReference type="GO" id="GO:0031145">
    <property type="term" value="P:anaphase-promoting complex-dependent catabolic process"/>
    <property type="evidence" value="ECO:0007669"/>
    <property type="project" value="TreeGrafter"/>
</dbReference>
<gene>
    <name evidence="10" type="primary">CDC23_1</name>
    <name evidence="12" type="synonym">LOC112683208</name>
    <name evidence="10" type="ORF">g.70881</name>
</gene>
<evidence type="ECO:0000256" key="3">
    <source>
        <dbReference type="ARBA" id="ARBA00022776"/>
    </source>
</evidence>
<evidence type="ECO:0000313" key="10">
    <source>
        <dbReference type="EMBL" id="MBY84760.1"/>
    </source>
</evidence>
<dbReference type="Pfam" id="PF04049">
    <property type="entry name" value="ANAPC8"/>
    <property type="match status" value="1"/>
</dbReference>
<keyword evidence="1 10" id="KW-0132">Cell division</keyword>
<feature type="compositionally biased region" description="Acidic residues" evidence="8">
    <location>
        <begin position="616"/>
        <end position="631"/>
    </location>
</feature>
<dbReference type="InterPro" id="IPR019734">
    <property type="entry name" value="TPR_rpt"/>
</dbReference>
<dbReference type="Gene3D" id="1.25.40.10">
    <property type="entry name" value="Tetratricopeptide repeat domain"/>
    <property type="match status" value="2"/>
</dbReference>
<feature type="repeat" description="TPR" evidence="7">
    <location>
        <begin position="412"/>
        <end position="445"/>
    </location>
</feature>
<dbReference type="EMBL" id="GGMS01015557">
    <property type="protein sequence ID" value="MBY84760.1"/>
    <property type="molecule type" value="Transcribed_RNA"/>
</dbReference>
<keyword evidence="3" id="KW-0498">Mitosis</keyword>
<keyword evidence="4" id="KW-0833">Ubl conjugation pathway</keyword>
<dbReference type="Pfam" id="PF13181">
    <property type="entry name" value="TPR_8"/>
    <property type="match status" value="1"/>
</dbReference>
<evidence type="ECO:0000256" key="5">
    <source>
        <dbReference type="ARBA" id="ARBA00022803"/>
    </source>
</evidence>
<feature type="repeat" description="TPR" evidence="7">
    <location>
        <begin position="378"/>
        <end position="411"/>
    </location>
</feature>
<evidence type="ECO:0000256" key="6">
    <source>
        <dbReference type="ARBA" id="ARBA00023306"/>
    </source>
</evidence>
<feature type="repeat" description="TPR" evidence="7">
    <location>
        <begin position="344"/>
        <end position="377"/>
    </location>
</feature>
<evidence type="ECO:0000256" key="8">
    <source>
        <dbReference type="SAM" id="MobiDB-lite"/>
    </source>
</evidence>
<dbReference type="GO" id="GO:0045842">
    <property type="term" value="P:positive regulation of mitotic metaphase/anaphase transition"/>
    <property type="evidence" value="ECO:0007669"/>
    <property type="project" value="TreeGrafter"/>
</dbReference>
<dbReference type="RefSeq" id="XP_025409903.1">
    <property type="nucleotide sequence ID" value="XM_025554118.1"/>
</dbReference>
<keyword evidence="2" id="KW-0677">Repeat</keyword>
<protein>
    <submittedName>
        <fullName evidence="10 12">Cell division cycle protein 23</fullName>
    </submittedName>
</protein>
<organism evidence="10">
    <name type="scientific">Sipha flava</name>
    <name type="common">yellow sugarcane aphid</name>
    <dbReference type="NCBI Taxonomy" id="143950"/>
    <lineage>
        <taxon>Eukaryota</taxon>
        <taxon>Metazoa</taxon>
        <taxon>Ecdysozoa</taxon>
        <taxon>Arthropoda</taxon>
        <taxon>Hexapoda</taxon>
        <taxon>Insecta</taxon>
        <taxon>Pterygota</taxon>
        <taxon>Neoptera</taxon>
        <taxon>Paraneoptera</taxon>
        <taxon>Hemiptera</taxon>
        <taxon>Sternorrhyncha</taxon>
        <taxon>Aphidomorpha</taxon>
        <taxon>Aphidoidea</taxon>
        <taxon>Aphididae</taxon>
        <taxon>Sipha</taxon>
    </lineage>
</organism>
<dbReference type="AlphaFoldDB" id="A0A2S2R4V2"/>
<dbReference type="PANTHER" id="PTHR12558">
    <property type="entry name" value="CELL DIVISION CYCLE 16,23,27"/>
    <property type="match status" value="1"/>
</dbReference>
<evidence type="ECO:0000259" key="9">
    <source>
        <dbReference type="Pfam" id="PF04049"/>
    </source>
</evidence>
<dbReference type="InterPro" id="IPR011990">
    <property type="entry name" value="TPR-like_helical_dom_sf"/>
</dbReference>
<dbReference type="SMART" id="SM00028">
    <property type="entry name" value="TPR"/>
    <property type="match status" value="6"/>
</dbReference>
<dbReference type="GO" id="GO:0016567">
    <property type="term" value="P:protein ubiquitination"/>
    <property type="evidence" value="ECO:0007669"/>
    <property type="project" value="TreeGrafter"/>
</dbReference>
<keyword evidence="5 7" id="KW-0802">TPR repeat</keyword>
<dbReference type="GO" id="GO:0051301">
    <property type="term" value="P:cell division"/>
    <property type="evidence" value="ECO:0007669"/>
    <property type="project" value="UniProtKB-KW"/>
</dbReference>
<evidence type="ECO:0000256" key="4">
    <source>
        <dbReference type="ARBA" id="ARBA00022786"/>
    </source>
</evidence>
<feature type="domain" description="Cdc23" evidence="9">
    <location>
        <begin position="17"/>
        <end position="281"/>
    </location>
</feature>
<dbReference type="GO" id="GO:0005680">
    <property type="term" value="C:anaphase-promoting complex"/>
    <property type="evidence" value="ECO:0007669"/>
    <property type="project" value="InterPro"/>
</dbReference>
<keyword evidence="11" id="KW-1185">Reference proteome</keyword>
<evidence type="ECO:0000256" key="1">
    <source>
        <dbReference type="ARBA" id="ARBA00022618"/>
    </source>
</evidence>
<accession>A0A2S2R4V2</accession>
<sequence length="647" mass="75891">MDIDVVKVGYAMPKLDEVKKELFNSLNELLARGLKTSFQWASDLLLSLEVGNSPKPLPKKIEGYKRPNFYSKEVLKRLPVIKPTDIYSIDHISIPYNEMEQYIHARACYNLKEYQRASFWLKNCHSKIPLFLRYYSDYLAADSSIKNIGSEATPSMFDDYRLSLDILSKKLMALRKENKADGYLLYLLGVVSVKLEQYDNAVETLLESIHKVPLNWHAWMQLGDLIVDRIKLSKLELPNHWIKNFFLCQKYLDLQLNEQMLGAAQYLYNCGFADSIFLLSRVAVCYHNKRYIEIAIQKFQDLIEIEPCRLENMDTYSNLLYVQHQRVELAYLAQRVVKIDKYRVETCCILGNYYSLHGEHLKANRYFHRALKLNPLCLAAWTLLGQEYMELKNSNDAIQSYSKALEINKYEYRAWYGLGQTYEILGMFKHSLHFFKQAQLLRPFDSRMIIAVGNVYEKLGNIDMAFQSYLKGRAMGDDEKLGLIYLAKLYVVIERPDDAAKMFLEYIEEHGLDEQTRDHSHAYMFLANYNLNRMNYDQAFHYAQKCLNYAETKEEAKALLKTIVHERVHMEVDQSIWMSMNDKQSKVMDYDKEIPRQLQMLSLTQKPESNTKEESDTNNDDDDDEDDSEEECLCNSITMYMDLKLEK</sequence>
<dbReference type="Proteomes" id="UP000694846">
    <property type="component" value="Unplaced"/>
</dbReference>
<name>A0A2S2R4V2_9HEMI</name>
<dbReference type="PANTHER" id="PTHR12558:SF10">
    <property type="entry name" value="CELL DIVISION CYCLE PROTEIN 23 HOMOLOG"/>
    <property type="match status" value="1"/>
</dbReference>
<dbReference type="PROSITE" id="PS50005">
    <property type="entry name" value="TPR"/>
    <property type="match status" value="3"/>
</dbReference>
<reference evidence="10" key="1">
    <citation type="submission" date="2018-04" db="EMBL/GenBank/DDBJ databases">
        <title>Transcriptome assembly of Sipha flava.</title>
        <authorList>
            <person name="Scully E.D."/>
            <person name="Geib S.M."/>
            <person name="Palmer N.A."/>
            <person name="Koch K."/>
            <person name="Bradshaw J."/>
            <person name="Heng-Moss T."/>
            <person name="Sarath G."/>
        </authorList>
    </citation>
    <scope>NUCLEOTIDE SEQUENCE</scope>
</reference>
<keyword evidence="6" id="KW-0131">Cell cycle</keyword>
<dbReference type="InterPro" id="IPR007192">
    <property type="entry name" value="APC8"/>
</dbReference>
<reference evidence="12" key="2">
    <citation type="submission" date="2025-04" db="UniProtKB">
        <authorList>
            <consortium name="RefSeq"/>
        </authorList>
    </citation>
    <scope>IDENTIFICATION</scope>
    <source>
        <tissue evidence="12">Whole body</tissue>
    </source>
</reference>
<proteinExistence type="predicted"/>
<feature type="region of interest" description="Disordered" evidence="8">
    <location>
        <begin position="601"/>
        <end position="631"/>
    </location>
</feature>
<dbReference type="SUPFAM" id="SSF48452">
    <property type="entry name" value="TPR-like"/>
    <property type="match status" value="3"/>
</dbReference>
<evidence type="ECO:0000313" key="11">
    <source>
        <dbReference type="Proteomes" id="UP000694846"/>
    </source>
</evidence>
<dbReference type="Pfam" id="PF00515">
    <property type="entry name" value="TPR_1"/>
    <property type="match status" value="1"/>
</dbReference>